<sequence length="72" mass="7560">MAARGANVCRVHGGAAPQVKAAARRRLDRAADVLVQRLLGMALDGNTALFDYARSGDEIVVVGIDRLGRDAA</sequence>
<keyword evidence="2" id="KW-1185">Reference proteome</keyword>
<organism evidence="1 2">
    <name type="scientific">Mycolicibacterium poriferae</name>
    <dbReference type="NCBI Taxonomy" id="39694"/>
    <lineage>
        <taxon>Bacteria</taxon>
        <taxon>Bacillati</taxon>
        <taxon>Actinomycetota</taxon>
        <taxon>Actinomycetes</taxon>
        <taxon>Mycobacteriales</taxon>
        <taxon>Mycobacteriaceae</taxon>
        <taxon>Mycolicibacterium</taxon>
    </lineage>
</organism>
<dbReference type="KEGG" id="mpof:MPOR_41720"/>
<dbReference type="PROSITE" id="PS00398">
    <property type="entry name" value="RECOMBINASES_2"/>
    <property type="match status" value="1"/>
</dbReference>
<dbReference type="Proteomes" id="UP000466785">
    <property type="component" value="Chromosome"/>
</dbReference>
<dbReference type="GO" id="GO:0000150">
    <property type="term" value="F:DNA strand exchange activity"/>
    <property type="evidence" value="ECO:0007669"/>
    <property type="project" value="InterPro"/>
</dbReference>
<dbReference type="EMBL" id="AP022570">
    <property type="protein sequence ID" value="BBX53146.1"/>
    <property type="molecule type" value="Genomic_DNA"/>
</dbReference>
<evidence type="ECO:0000313" key="1">
    <source>
        <dbReference type="EMBL" id="BBX53146.1"/>
    </source>
</evidence>
<protein>
    <submittedName>
        <fullName evidence="1">Uncharacterized protein</fullName>
    </submittedName>
</protein>
<name>A0A6N4VBY7_9MYCO</name>
<evidence type="ECO:0000313" key="2">
    <source>
        <dbReference type="Proteomes" id="UP000466785"/>
    </source>
</evidence>
<proteinExistence type="predicted"/>
<dbReference type="AlphaFoldDB" id="A0A6N4VBY7"/>
<accession>A0A6N4VBY7</accession>
<dbReference type="InterPro" id="IPR006118">
    <property type="entry name" value="Recombinase_CS"/>
</dbReference>
<reference evidence="1 2" key="1">
    <citation type="journal article" date="2019" name="Emerg. Microbes Infect.">
        <title>Comprehensive subspecies identification of 175 nontuberculous mycobacteria species based on 7547 genomic profiles.</title>
        <authorList>
            <person name="Matsumoto Y."/>
            <person name="Kinjo T."/>
            <person name="Motooka D."/>
            <person name="Nabeya D."/>
            <person name="Jung N."/>
            <person name="Uechi K."/>
            <person name="Horii T."/>
            <person name="Iida T."/>
            <person name="Fujita J."/>
            <person name="Nakamura S."/>
        </authorList>
    </citation>
    <scope>NUCLEOTIDE SEQUENCE [LARGE SCALE GENOMIC DNA]</scope>
    <source>
        <strain evidence="1 2">JCM 12603</strain>
    </source>
</reference>
<gene>
    <name evidence="1" type="ORF">MPOR_41720</name>
</gene>